<evidence type="ECO:0000313" key="2">
    <source>
        <dbReference type="Proteomes" id="UP000028999"/>
    </source>
</evidence>
<evidence type="ECO:0000313" key="1">
    <source>
        <dbReference type="EMBL" id="CDY63440.1"/>
    </source>
</evidence>
<organism evidence="1 2">
    <name type="scientific">Brassica napus</name>
    <name type="common">Rape</name>
    <dbReference type="NCBI Taxonomy" id="3708"/>
    <lineage>
        <taxon>Eukaryota</taxon>
        <taxon>Viridiplantae</taxon>
        <taxon>Streptophyta</taxon>
        <taxon>Embryophyta</taxon>
        <taxon>Tracheophyta</taxon>
        <taxon>Spermatophyta</taxon>
        <taxon>Magnoliopsida</taxon>
        <taxon>eudicotyledons</taxon>
        <taxon>Gunneridae</taxon>
        <taxon>Pentapetalae</taxon>
        <taxon>rosids</taxon>
        <taxon>malvids</taxon>
        <taxon>Brassicales</taxon>
        <taxon>Brassicaceae</taxon>
        <taxon>Brassiceae</taxon>
        <taxon>Brassica</taxon>
    </lineage>
</organism>
<gene>
    <name evidence="1" type="primary">BnaC06g42630D</name>
    <name evidence="1" type="ORF">GSBRNA2T00039294001</name>
</gene>
<dbReference type="PaxDb" id="3708-A0A078JE75"/>
<accession>A0A078JE75</accession>
<protein>
    <submittedName>
        <fullName evidence="1">BnaC06g42630D protein</fullName>
    </submittedName>
</protein>
<dbReference type="STRING" id="3708.A0A078JE75"/>
<proteinExistence type="predicted"/>
<name>A0A078JE75_BRANA</name>
<sequence>METSVTSHGILLPSVSSQRSSTFVSPPSSFSASSSFKKLLKSSSIFGDSLRLTP</sequence>
<dbReference type="AlphaFoldDB" id="A0A078JE75"/>
<reference evidence="1 2" key="1">
    <citation type="journal article" date="2014" name="Science">
        <title>Plant genetics. Early allopolyploid evolution in the post-Neolithic Brassica napus oilseed genome.</title>
        <authorList>
            <person name="Chalhoub B."/>
            <person name="Denoeud F."/>
            <person name="Liu S."/>
            <person name="Parkin I.A."/>
            <person name="Tang H."/>
            <person name="Wang X."/>
            <person name="Chiquet J."/>
            <person name="Belcram H."/>
            <person name="Tong C."/>
            <person name="Samans B."/>
            <person name="Correa M."/>
            <person name="Da Silva C."/>
            <person name="Just J."/>
            <person name="Falentin C."/>
            <person name="Koh C.S."/>
            <person name="Le Clainche I."/>
            <person name="Bernard M."/>
            <person name="Bento P."/>
            <person name="Noel B."/>
            <person name="Labadie K."/>
            <person name="Alberti A."/>
            <person name="Charles M."/>
            <person name="Arnaud D."/>
            <person name="Guo H."/>
            <person name="Daviaud C."/>
            <person name="Alamery S."/>
            <person name="Jabbari K."/>
            <person name="Zhao M."/>
            <person name="Edger P.P."/>
            <person name="Chelaifa H."/>
            <person name="Tack D."/>
            <person name="Lassalle G."/>
            <person name="Mestiri I."/>
            <person name="Schnel N."/>
            <person name="Le Paslier M.C."/>
            <person name="Fan G."/>
            <person name="Renault V."/>
            <person name="Bayer P.E."/>
            <person name="Golicz A.A."/>
            <person name="Manoli S."/>
            <person name="Lee T.H."/>
            <person name="Thi V.H."/>
            <person name="Chalabi S."/>
            <person name="Hu Q."/>
            <person name="Fan C."/>
            <person name="Tollenaere R."/>
            <person name="Lu Y."/>
            <person name="Battail C."/>
            <person name="Shen J."/>
            <person name="Sidebottom C.H."/>
            <person name="Wang X."/>
            <person name="Canaguier A."/>
            <person name="Chauveau A."/>
            <person name="Berard A."/>
            <person name="Deniot G."/>
            <person name="Guan M."/>
            <person name="Liu Z."/>
            <person name="Sun F."/>
            <person name="Lim Y.P."/>
            <person name="Lyons E."/>
            <person name="Town C.D."/>
            <person name="Bancroft I."/>
            <person name="Wang X."/>
            <person name="Meng J."/>
            <person name="Ma J."/>
            <person name="Pires J.C."/>
            <person name="King G.J."/>
            <person name="Brunel D."/>
            <person name="Delourme R."/>
            <person name="Renard M."/>
            <person name="Aury J.M."/>
            <person name="Adams K.L."/>
            <person name="Batley J."/>
            <person name="Snowdon R.J."/>
            <person name="Tost J."/>
            <person name="Edwards D."/>
            <person name="Zhou Y."/>
            <person name="Hua W."/>
            <person name="Sharpe A.G."/>
            <person name="Paterson A.H."/>
            <person name="Guan C."/>
            <person name="Wincker P."/>
        </authorList>
    </citation>
    <scope>NUCLEOTIDE SEQUENCE [LARGE SCALE GENOMIC DNA]</scope>
    <source>
        <strain evidence="2">cv. Darmor-bzh</strain>
    </source>
</reference>
<dbReference type="Proteomes" id="UP000028999">
    <property type="component" value="Unassembled WGS sequence"/>
</dbReference>
<keyword evidence="2" id="KW-1185">Reference proteome</keyword>
<dbReference type="EMBL" id="LK034300">
    <property type="protein sequence ID" value="CDY63440.1"/>
    <property type="molecule type" value="Genomic_DNA"/>
</dbReference>
<dbReference type="Gramene" id="CDY63440">
    <property type="protein sequence ID" value="CDY63440"/>
    <property type="gene ID" value="GSBRNA2T00039294001"/>
</dbReference>